<protein>
    <submittedName>
        <fullName evidence="2">Uncharacterized protein</fullName>
    </submittedName>
</protein>
<evidence type="ECO:0000313" key="3">
    <source>
        <dbReference type="Proteomes" id="UP000799764"/>
    </source>
</evidence>
<keyword evidence="3" id="KW-1185">Reference proteome</keyword>
<name>A0A9P4UES7_9PLEO</name>
<evidence type="ECO:0000313" key="2">
    <source>
        <dbReference type="EMBL" id="KAF2449239.1"/>
    </source>
</evidence>
<gene>
    <name evidence="2" type="ORF">P171DRAFT_188371</name>
</gene>
<accession>A0A9P4UES7</accession>
<sequence length="114" mass="12412">MAPMSRAPSLCQLILRQSCMLTPNPLRTNPPSIPAINLARLQTPCPLLPGSNAGPASSHRSHLHPLPIASTRPPSSCRWMPPRLPRFVLSRQTPKGPLSLHARSTRCQHLPPGL</sequence>
<comment type="caution">
    <text evidence="2">The sequence shown here is derived from an EMBL/GenBank/DDBJ whole genome shotgun (WGS) entry which is preliminary data.</text>
</comment>
<dbReference type="Proteomes" id="UP000799764">
    <property type="component" value="Unassembled WGS sequence"/>
</dbReference>
<reference evidence="2" key="1">
    <citation type="journal article" date="2020" name="Stud. Mycol.">
        <title>101 Dothideomycetes genomes: a test case for predicting lifestyles and emergence of pathogens.</title>
        <authorList>
            <person name="Haridas S."/>
            <person name="Albert R."/>
            <person name="Binder M."/>
            <person name="Bloem J."/>
            <person name="Labutti K."/>
            <person name="Salamov A."/>
            <person name="Andreopoulos B."/>
            <person name="Baker S."/>
            <person name="Barry K."/>
            <person name="Bills G."/>
            <person name="Bluhm B."/>
            <person name="Cannon C."/>
            <person name="Castanera R."/>
            <person name="Culley D."/>
            <person name="Daum C."/>
            <person name="Ezra D."/>
            <person name="Gonzalez J."/>
            <person name="Henrissat B."/>
            <person name="Kuo A."/>
            <person name="Liang C."/>
            <person name="Lipzen A."/>
            <person name="Lutzoni F."/>
            <person name="Magnuson J."/>
            <person name="Mondo S."/>
            <person name="Nolan M."/>
            <person name="Ohm R."/>
            <person name="Pangilinan J."/>
            <person name="Park H.-J."/>
            <person name="Ramirez L."/>
            <person name="Alfaro M."/>
            <person name="Sun H."/>
            <person name="Tritt A."/>
            <person name="Yoshinaga Y."/>
            <person name="Zwiers L.-H."/>
            <person name="Turgeon B."/>
            <person name="Goodwin S."/>
            <person name="Spatafora J."/>
            <person name="Crous P."/>
            <person name="Grigoriev I."/>
        </authorList>
    </citation>
    <scope>NUCLEOTIDE SEQUENCE</scope>
    <source>
        <strain evidence="2">CBS 690.94</strain>
    </source>
</reference>
<dbReference type="EMBL" id="MU001494">
    <property type="protein sequence ID" value="KAF2449239.1"/>
    <property type="molecule type" value="Genomic_DNA"/>
</dbReference>
<feature type="region of interest" description="Disordered" evidence="1">
    <location>
        <begin position="49"/>
        <end position="77"/>
    </location>
</feature>
<dbReference type="AlphaFoldDB" id="A0A9P4UES7"/>
<proteinExistence type="predicted"/>
<evidence type="ECO:0000256" key="1">
    <source>
        <dbReference type="SAM" id="MobiDB-lite"/>
    </source>
</evidence>
<feature type="region of interest" description="Disordered" evidence="1">
    <location>
        <begin position="90"/>
        <end position="114"/>
    </location>
</feature>
<organism evidence="2 3">
    <name type="scientific">Karstenula rhodostoma CBS 690.94</name>
    <dbReference type="NCBI Taxonomy" id="1392251"/>
    <lineage>
        <taxon>Eukaryota</taxon>
        <taxon>Fungi</taxon>
        <taxon>Dikarya</taxon>
        <taxon>Ascomycota</taxon>
        <taxon>Pezizomycotina</taxon>
        <taxon>Dothideomycetes</taxon>
        <taxon>Pleosporomycetidae</taxon>
        <taxon>Pleosporales</taxon>
        <taxon>Massarineae</taxon>
        <taxon>Didymosphaeriaceae</taxon>
        <taxon>Karstenula</taxon>
    </lineage>
</organism>